<dbReference type="Gene3D" id="3.30.530.20">
    <property type="match status" value="1"/>
</dbReference>
<dbReference type="InterPro" id="IPR023393">
    <property type="entry name" value="START-like_dom_sf"/>
</dbReference>
<evidence type="ECO:0000313" key="2">
    <source>
        <dbReference type="Proteomes" id="UP001431784"/>
    </source>
</evidence>
<sequence length="153" mass="18014">MILSHTTMIAAPAGRIFAFFDRMEENYTRWHPDHITFRWLQEGRQAVGNRFYFEEHIHGQHLKRTMRYSKVEHGRLIEFVPDSALIRFFLKRVSFIIEPTDGQCRFTQEVQVLSGPIGRRLNRKGFAAVEKHMREEGQNLKAIMEADERPSPA</sequence>
<dbReference type="InterPro" id="IPR019587">
    <property type="entry name" value="Polyketide_cyclase/dehydratase"/>
</dbReference>
<dbReference type="Proteomes" id="UP001431784">
    <property type="component" value="Unassembled WGS sequence"/>
</dbReference>
<dbReference type="Pfam" id="PF10604">
    <property type="entry name" value="Polyketide_cyc2"/>
    <property type="match status" value="1"/>
</dbReference>
<dbReference type="RefSeq" id="WP_274353499.1">
    <property type="nucleotide sequence ID" value="NZ_JAQZSM010000020.1"/>
</dbReference>
<keyword evidence="2" id="KW-1185">Reference proteome</keyword>
<dbReference type="EMBL" id="JAQZSM010000020">
    <property type="protein sequence ID" value="MDD7972823.1"/>
    <property type="molecule type" value="Genomic_DNA"/>
</dbReference>
<protein>
    <submittedName>
        <fullName evidence="1">SRPBCC family protein</fullName>
    </submittedName>
</protein>
<dbReference type="SUPFAM" id="SSF55961">
    <property type="entry name" value="Bet v1-like"/>
    <property type="match status" value="1"/>
</dbReference>
<accession>A0ABT5TCG3</accession>
<organism evidence="1 2">
    <name type="scientific">Roseinatronobacter alkalisoli</name>
    <dbReference type="NCBI Taxonomy" id="3028235"/>
    <lineage>
        <taxon>Bacteria</taxon>
        <taxon>Pseudomonadati</taxon>
        <taxon>Pseudomonadota</taxon>
        <taxon>Alphaproteobacteria</taxon>
        <taxon>Rhodobacterales</taxon>
        <taxon>Paracoccaceae</taxon>
        <taxon>Roseinatronobacter</taxon>
    </lineage>
</organism>
<gene>
    <name evidence="1" type="ORF">PUT78_17145</name>
</gene>
<proteinExistence type="predicted"/>
<evidence type="ECO:0000313" key="1">
    <source>
        <dbReference type="EMBL" id="MDD7972823.1"/>
    </source>
</evidence>
<name>A0ABT5TCG3_9RHOB</name>
<comment type="caution">
    <text evidence="1">The sequence shown here is derived from an EMBL/GenBank/DDBJ whole genome shotgun (WGS) entry which is preliminary data.</text>
</comment>
<reference evidence="1" key="1">
    <citation type="submission" date="2023-02" db="EMBL/GenBank/DDBJ databases">
        <title>Description of Roseinatronobacter alkalisoli sp. nov., an alkaliphilic bacerium isolated from soda soil.</title>
        <authorList>
            <person name="Wei W."/>
        </authorList>
    </citation>
    <scope>NUCLEOTIDE SEQUENCE</scope>
    <source>
        <strain evidence="1">HJB301</strain>
    </source>
</reference>